<evidence type="ECO:0000313" key="1">
    <source>
        <dbReference type="EMBL" id="DAF92572.1"/>
    </source>
</evidence>
<sequence>MIKSDFGTVEVTGFKPVVMAEFVSLLEVLKHELGKEDYNRILQDADNTKKSGDEPEEKEVDFEPHLVQPDVTVDYGRIGEETNICDITGENLSVGDTVNLYAIEDNGQVSFRGEHSIVKYDNSEFVMGVSGSKFNRGFSNNNFEWLIILNRRHKEIKDGETVDCIKYIKSERAGK</sequence>
<name>A0A8S5UDQ3_9CAUD</name>
<dbReference type="EMBL" id="BK016068">
    <property type="protein sequence ID" value="DAF92572.1"/>
    <property type="molecule type" value="Genomic_DNA"/>
</dbReference>
<protein>
    <submittedName>
        <fullName evidence="1">Uncharacterized protein</fullName>
    </submittedName>
</protein>
<organism evidence="1">
    <name type="scientific">Siphoviridae sp. ctNLX12</name>
    <dbReference type="NCBI Taxonomy" id="2825469"/>
    <lineage>
        <taxon>Viruses</taxon>
        <taxon>Duplodnaviria</taxon>
        <taxon>Heunggongvirae</taxon>
        <taxon>Uroviricota</taxon>
        <taxon>Caudoviricetes</taxon>
    </lineage>
</organism>
<proteinExistence type="predicted"/>
<accession>A0A8S5UDQ3</accession>
<reference evidence="1" key="1">
    <citation type="journal article" date="2021" name="Proc. Natl. Acad. Sci. U.S.A.">
        <title>A Catalog of Tens of Thousands of Viruses from Human Metagenomes Reveals Hidden Associations with Chronic Diseases.</title>
        <authorList>
            <person name="Tisza M.J."/>
            <person name="Buck C.B."/>
        </authorList>
    </citation>
    <scope>NUCLEOTIDE SEQUENCE</scope>
    <source>
        <strain evidence="1">CtNLX12</strain>
    </source>
</reference>